<protein>
    <submittedName>
        <fullName evidence="2">Spindle and kinetochore-associated protein 3</fullName>
    </submittedName>
</protein>
<sequence length="621" mass="69403">MDVSRDFFGKLRALALTLEKEARQLERALRREDTEEEEVVNSDSTVSVQNKSDEEKSDDVPHLPACTEKPLVPKDPLRNPQLSDFGLSQYAFSRPWSAAKGQMTHACQENSKNRTPLKPETPCILPKTPKCMLKMDDYECVTPKLEHFGISEHTMCMNEDYTMSLIHKTAQTSKKLVKKDDHEVNVPEMTSRKIMVTPRPKVTAENKLSNGNLQVKPGGKIESVTKKDTTDKQYTEDSVPFAVRSDEYLKHFGDPSPPKINHYDQLLNTPPPPEITRIPDDVLQILSKYNNKVDSSKAKETETKAGNTTRYESDFTDYCNKENRDIDKAEMFNAFFASVFNTDDRLWDPSCPELEDRDCGNNKLPADPEIVWDLLLHLDAYKSMGPDGIHPRVLRELADVIVRPLSIIFQWSWESGEVPVDWKLANVVPVFKKGKKEDPGPVPFMKTLNDLDVGLEGVMSKFADDTKLGGAVDSVEWGEASQRDLGRLENWAITNCMRFNKGKCWILHLGRGNPGYTHRLGDETLETSHAERDLGVLVNSKLNVSQQCAQAARKANCILGCIKHGIASRSREGIVPLCTGAASPRVLCAVLGATVQKGHKTIGEGPKEGNKNGEGSRGEDV</sequence>
<feature type="compositionally biased region" description="Basic and acidic residues" evidence="1">
    <location>
        <begin position="601"/>
        <end position="621"/>
    </location>
</feature>
<feature type="region of interest" description="Disordered" evidence="1">
    <location>
        <begin position="599"/>
        <end position="621"/>
    </location>
</feature>
<comment type="caution">
    <text evidence="2">The sequence shown here is derived from an EMBL/GenBank/DDBJ whole genome shotgun (WGS) entry which is preliminary data.</text>
</comment>
<feature type="compositionally biased region" description="Basic and acidic residues" evidence="1">
    <location>
        <begin position="51"/>
        <end position="61"/>
    </location>
</feature>
<gene>
    <name evidence="2" type="ORF">GRJ2_000512600</name>
</gene>
<evidence type="ECO:0000313" key="3">
    <source>
        <dbReference type="Proteomes" id="UP001623348"/>
    </source>
</evidence>
<dbReference type="Gene3D" id="6.10.250.1400">
    <property type="match status" value="1"/>
</dbReference>
<dbReference type="EMBL" id="BAAFJT010000001">
    <property type="protein sequence ID" value="GAB0180473.1"/>
    <property type="molecule type" value="Genomic_DNA"/>
</dbReference>
<feature type="region of interest" description="Disordered" evidence="1">
    <location>
        <begin position="29"/>
        <end position="65"/>
    </location>
</feature>
<reference evidence="2 3" key="1">
    <citation type="submission" date="2024-06" db="EMBL/GenBank/DDBJ databases">
        <title>The draft genome of Grus japonensis, version 3.</title>
        <authorList>
            <person name="Nabeshima K."/>
            <person name="Suzuki S."/>
            <person name="Onuma M."/>
        </authorList>
    </citation>
    <scope>NUCLEOTIDE SEQUENCE [LARGE SCALE GENOMIC DNA]</scope>
    <source>
        <strain evidence="2 3">451A</strain>
    </source>
</reference>
<keyword evidence="3" id="KW-1185">Reference proteome</keyword>
<dbReference type="Proteomes" id="UP001623348">
    <property type="component" value="Unassembled WGS sequence"/>
</dbReference>
<dbReference type="AlphaFoldDB" id="A0ABC9W5P4"/>
<accession>A0ABC9W5P4</accession>
<proteinExistence type="predicted"/>
<feature type="compositionally biased region" description="Polar residues" evidence="1">
    <location>
        <begin position="41"/>
        <end position="50"/>
    </location>
</feature>
<evidence type="ECO:0000313" key="2">
    <source>
        <dbReference type="EMBL" id="GAB0180473.1"/>
    </source>
</evidence>
<evidence type="ECO:0000256" key="1">
    <source>
        <dbReference type="SAM" id="MobiDB-lite"/>
    </source>
</evidence>
<organism evidence="2 3">
    <name type="scientific">Grus japonensis</name>
    <name type="common">Japanese crane</name>
    <name type="synonym">Red-crowned crane</name>
    <dbReference type="NCBI Taxonomy" id="30415"/>
    <lineage>
        <taxon>Eukaryota</taxon>
        <taxon>Metazoa</taxon>
        <taxon>Chordata</taxon>
        <taxon>Craniata</taxon>
        <taxon>Vertebrata</taxon>
        <taxon>Euteleostomi</taxon>
        <taxon>Archelosauria</taxon>
        <taxon>Archosauria</taxon>
        <taxon>Dinosauria</taxon>
        <taxon>Saurischia</taxon>
        <taxon>Theropoda</taxon>
        <taxon>Coelurosauria</taxon>
        <taxon>Aves</taxon>
        <taxon>Neognathae</taxon>
        <taxon>Neoaves</taxon>
        <taxon>Gruiformes</taxon>
        <taxon>Gruidae</taxon>
        <taxon>Grus</taxon>
    </lineage>
</organism>
<dbReference type="PANTHER" id="PTHR33332">
    <property type="entry name" value="REVERSE TRANSCRIPTASE DOMAIN-CONTAINING PROTEIN"/>
    <property type="match status" value="1"/>
</dbReference>
<name>A0ABC9W5P4_GRUJA</name>